<sequence>MLNLMTSPSNSMVRDPSSTSIFFFTVFKNTRPSSTDEAFGKGSSIISTMYKSSGNTNFFTHTRTSSRTSMCLTTKWSTNHMTIPFSSNGLNSMSLKLTMA</sequence>
<proteinExistence type="predicted"/>
<evidence type="ECO:0000313" key="1">
    <source>
        <dbReference type="EMBL" id="KAK9098586.1"/>
    </source>
</evidence>
<comment type="caution">
    <text evidence="1">The sequence shown here is derived from an EMBL/GenBank/DDBJ whole genome shotgun (WGS) entry which is preliminary data.</text>
</comment>
<dbReference type="EMBL" id="JBBNAF010000011">
    <property type="protein sequence ID" value="KAK9098586.1"/>
    <property type="molecule type" value="Genomic_DNA"/>
</dbReference>
<reference evidence="1 2" key="1">
    <citation type="submission" date="2024-01" db="EMBL/GenBank/DDBJ databases">
        <title>Genome assemblies of Stephania.</title>
        <authorList>
            <person name="Yang L."/>
        </authorList>
    </citation>
    <scope>NUCLEOTIDE SEQUENCE [LARGE SCALE GENOMIC DNA]</scope>
    <source>
        <strain evidence="1">YNDBR</strain>
        <tissue evidence="1">Leaf</tissue>
    </source>
</reference>
<dbReference type="Proteomes" id="UP001420932">
    <property type="component" value="Unassembled WGS sequence"/>
</dbReference>
<accession>A0AAP0ES10</accession>
<name>A0AAP0ES10_9MAGN</name>
<evidence type="ECO:0000313" key="2">
    <source>
        <dbReference type="Proteomes" id="UP001420932"/>
    </source>
</evidence>
<gene>
    <name evidence="1" type="ORF">Syun_025631</name>
</gene>
<dbReference type="AlphaFoldDB" id="A0AAP0ES10"/>
<organism evidence="1 2">
    <name type="scientific">Stephania yunnanensis</name>
    <dbReference type="NCBI Taxonomy" id="152371"/>
    <lineage>
        <taxon>Eukaryota</taxon>
        <taxon>Viridiplantae</taxon>
        <taxon>Streptophyta</taxon>
        <taxon>Embryophyta</taxon>
        <taxon>Tracheophyta</taxon>
        <taxon>Spermatophyta</taxon>
        <taxon>Magnoliopsida</taxon>
        <taxon>Ranunculales</taxon>
        <taxon>Menispermaceae</taxon>
        <taxon>Menispermoideae</taxon>
        <taxon>Cissampelideae</taxon>
        <taxon>Stephania</taxon>
    </lineage>
</organism>
<protein>
    <submittedName>
        <fullName evidence="1">Uncharacterized protein</fullName>
    </submittedName>
</protein>
<keyword evidence="2" id="KW-1185">Reference proteome</keyword>